<dbReference type="PANTHER" id="PTHR40078:SF1">
    <property type="entry name" value="INTEGRAL MEMBRANE PROTEIN"/>
    <property type="match status" value="1"/>
</dbReference>
<evidence type="ECO:0000313" key="2">
    <source>
        <dbReference type="EMBL" id="CAB4730982.1"/>
    </source>
</evidence>
<dbReference type="PANTHER" id="PTHR40078">
    <property type="entry name" value="INTEGRAL MEMBRANE PROTEIN-RELATED"/>
    <property type="match status" value="1"/>
</dbReference>
<feature type="transmembrane region" description="Helical" evidence="1">
    <location>
        <begin position="38"/>
        <end position="56"/>
    </location>
</feature>
<sequence>MKTSGFRQKIWHFLQPSKTIPQTSWTAINRWSVTPKNFVYLILGLSIFGIGEALLIQSTIGNSPWSVFAQGLSLHTPLTIGQSTAVTSIGVLALWIPLRQKPGFGTLANIVVISVFVQIGVDHIPATTLNFPLQFLYAVAGIGLVGLGSAIYITCGLGPGPRDGLMTSLHHRTGIRIARVRLSIEVVVLIAGSILGGSVGLGTAMFALFIGNSIATSLNLVAKYSNRLG</sequence>
<gene>
    <name evidence="2" type="ORF">UFOPK2782_00312</name>
</gene>
<keyword evidence="1" id="KW-0472">Membrane</keyword>
<reference evidence="2" key="1">
    <citation type="submission" date="2020-05" db="EMBL/GenBank/DDBJ databases">
        <authorList>
            <person name="Chiriac C."/>
            <person name="Salcher M."/>
            <person name="Ghai R."/>
            <person name="Kavagutti S V."/>
        </authorList>
    </citation>
    <scope>NUCLEOTIDE SEQUENCE</scope>
</reference>
<dbReference type="Pfam" id="PF19700">
    <property type="entry name" value="DUF6198"/>
    <property type="match status" value="1"/>
</dbReference>
<name>A0A6J6S8G9_9ZZZZ</name>
<feature type="transmembrane region" description="Helical" evidence="1">
    <location>
        <begin position="133"/>
        <end position="157"/>
    </location>
</feature>
<dbReference type="EMBL" id="CAEZYS010000024">
    <property type="protein sequence ID" value="CAB4730982.1"/>
    <property type="molecule type" value="Genomic_DNA"/>
</dbReference>
<feature type="transmembrane region" description="Helical" evidence="1">
    <location>
        <begin position="103"/>
        <end position="121"/>
    </location>
</feature>
<evidence type="ECO:0000256" key="1">
    <source>
        <dbReference type="SAM" id="Phobius"/>
    </source>
</evidence>
<keyword evidence="1" id="KW-1133">Transmembrane helix</keyword>
<dbReference type="AlphaFoldDB" id="A0A6J6S8G9"/>
<accession>A0A6J6S8G9</accession>
<proteinExistence type="predicted"/>
<keyword evidence="1" id="KW-0812">Transmembrane</keyword>
<organism evidence="2">
    <name type="scientific">freshwater metagenome</name>
    <dbReference type="NCBI Taxonomy" id="449393"/>
    <lineage>
        <taxon>unclassified sequences</taxon>
        <taxon>metagenomes</taxon>
        <taxon>ecological metagenomes</taxon>
    </lineage>
</organism>
<feature type="transmembrane region" description="Helical" evidence="1">
    <location>
        <begin position="76"/>
        <end position="96"/>
    </location>
</feature>
<dbReference type="InterPro" id="IPR038750">
    <property type="entry name" value="YczE/YyaS-like"/>
</dbReference>
<protein>
    <submittedName>
        <fullName evidence="2">Unannotated protein</fullName>
    </submittedName>
</protein>